<evidence type="ECO:0000256" key="1">
    <source>
        <dbReference type="ARBA" id="ARBA00007331"/>
    </source>
</evidence>
<comment type="similarity">
    <text evidence="1 7">Belongs to the eukaryotic/archaeal RNase P protein component 3 family.</text>
</comment>
<keyword evidence="6 7" id="KW-0378">Hydrolase</keyword>
<comment type="catalytic activity">
    <reaction evidence="7">
        <text>Endonucleolytic cleavage of RNA, removing 5'-extranucleotides from tRNA precursor.</text>
        <dbReference type="EC" id="3.1.26.5"/>
    </reaction>
</comment>
<dbReference type="PANTHER" id="PTHR13031">
    <property type="entry name" value="RIBONUCLEASE P SUBUNIT P30"/>
    <property type="match status" value="1"/>
</dbReference>
<gene>
    <name evidence="7" type="primary">rnp3</name>
    <name evidence="8" type="ORF">ENG09_03430</name>
    <name evidence="9" type="ORF">ENI32_02820</name>
    <name evidence="10" type="ORF">SBU_000050</name>
</gene>
<comment type="subcellular location">
    <subcellularLocation>
        <location evidence="7">Cytoplasm</location>
    </subcellularLocation>
</comment>
<proteinExistence type="inferred from homology"/>
<evidence type="ECO:0000256" key="6">
    <source>
        <dbReference type="ARBA" id="ARBA00022801"/>
    </source>
</evidence>
<comment type="function">
    <text evidence="7">Part of ribonuclease P, a protein complex that generates mature tRNA molecules by cleaving their 5'-ends.</text>
</comment>
<evidence type="ECO:0000313" key="10">
    <source>
        <dbReference type="EMBL" id="OFV66757.1"/>
    </source>
</evidence>
<dbReference type="Proteomes" id="UP000885863">
    <property type="component" value="Unassembled WGS sequence"/>
</dbReference>
<dbReference type="InterPro" id="IPR002738">
    <property type="entry name" value="RNase_P_p30"/>
</dbReference>
<keyword evidence="5 7" id="KW-0255">Endonuclease</keyword>
<keyword evidence="4 7" id="KW-0540">Nuclease</keyword>
<keyword evidence="3 7" id="KW-0819">tRNA processing</keyword>
<dbReference type="Pfam" id="PF01876">
    <property type="entry name" value="RNase_P_p30"/>
    <property type="match status" value="1"/>
</dbReference>
<dbReference type="STRING" id="1839936.SBU_000050"/>
<dbReference type="InterPro" id="IPR023539">
    <property type="entry name" value="RNase_P_comp-3_arc"/>
</dbReference>
<dbReference type="EMBL" id="DQZR01000144">
    <property type="protein sequence ID" value="HDM36291.1"/>
    <property type="molecule type" value="Genomic_DNA"/>
</dbReference>
<dbReference type="GO" id="GO:0004526">
    <property type="term" value="F:ribonuclease P activity"/>
    <property type="evidence" value="ECO:0007669"/>
    <property type="project" value="UniProtKB-UniRule"/>
</dbReference>
<dbReference type="PANTHER" id="PTHR13031:SF0">
    <property type="entry name" value="RIBONUCLEASE P PROTEIN SUBUNIT P30"/>
    <property type="match status" value="1"/>
</dbReference>
<evidence type="ECO:0000256" key="2">
    <source>
        <dbReference type="ARBA" id="ARBA00022490"/>
    </source>
</evidence>
<reference evidence="8" key="2">
    <citation type="journal article" date="2020" name="mSystems">
        <title>Genome- and Community-Level Interaction Insights into Carbon Utilization and Element Cycling Functions of Hydrothermarchaeota in Hydrothermal Sediment.</title>
        <authorList>
            <person name="Zhou Z."/>
            <person name="Liu Y."/>
            <person name="Xu W."/>
            <person name="Pan J."/>
            <person name="Luo Z.H."/>
            <person name="Li M."/>
        </authorList>
    </citation>
    <scope>NUCLEOTIDE SEQUENCE [LARGE SCALE GENOMIC DNA]</scope>
    <source>
        <strain evidence="8">HyVt-185</strain>
        <strain evidence="9">HyVt-386</strain>
    </source>
</reference>
<evidence type="ECO:0000313" key="8">
    <source>
        <dbReference type="EMBL" id="HDM36291.1"/>
    </source>
</evidence>
<dbReference type="HAMAP" id="MF_00756">
    <property type="entry name" value="RNase_P_3"/>
    <property type="match status" value="1"/>
</dbReference>
<dbReference type="EC" id="3.1.26.5" evidence="7"/>
<comment type="caution">
    <text evidence="10">The sequence shown here is derived from an EMBL/GenBank/DDBJ whole genome shotgun (WGS) entry which is preliminary data.</text>
</comment>
<keyword evidence="11" id="KW-1185">Reference proteome</keyword>
<dbReference type="GO" id="GO:0003723">
    <property type="term" value="F:RNA binding"/>
    <property type="evidence" value="ECO:0007669"/>
    <property type="project" value="TreeGrafter"/>
</dbReference>
<evidence type="ECO:0000256" key="5">
    <source>
        <dbReference type="ARBA" id="ARBA00022759"/>
    </source>
</evidence>
<evidence type="ECO:0000256" key="4">
    <source>
        <dbReference type="ARBA" id="ARBA00022722"/>
    </source>
</evidence>
<dbReference type="Proteomes" id="UP000185779">
    <property type="component" value="Unassembled WGS sequence"/>
</dbReference>
<dbReference type="GO" id="GO:0001682">
    <property type="term" value="P:tRNA 5'-leader removal"/>
    <property type="evidence" value="ECO:0007669"/>
    <property type="project" value="UniProtKB-UniRule"/>
</dbReference>
<name>A0A1F2P5Y1_9EURY</name>
<dbReference type="InterPro" id="IPR016195">
    <property type="entry name" value="Pol/histidinol_Pase-like"/>
</dbReference>
<evidence type="ECO:0000256" key="7">
    <source>
        <dbReference type="HAMAP-Rule" id="MF_00756"/>
    </source>
</evidence>
<organism evidence="10 11">
    <name type="scientific">Candidatus Syntropharchaeum butanivorans</name>
    <dbReference type="NCBI Taxonomy" id="1839936"/>
    <lineage>
        <taxon>Archaea</taxon>
        <taxon>Methanobacteriati</taxon>
        <taxon>Methanobacteriota</taxon>
        <taxon>Stenosarchaea group</taxon>
        <taxon>Methanomicrobia</taxon>
        <taxon>Methanosarcinales</taxon>
        <taxon>ANME-2 cluster</taxon>
        <taxon>Candidatus Syntropharchaeum</taxon>
    </lineage>
</organism>
<keyword evidence="2 7" id="KW-0963">Cytoplasm</keyword>
<accession>A0A1F2P5Y1</accession>
<dbReference type="GO" id="GO:0030677">
    <property type="term" value="C:ribonuclease P complex"/>
    <property type="evidence" value="ECO:0007669"/>
    <property type="project" value="UniProtKB-UniRule"/>
</dbReference>
<protein>
    <recommendedName>
        <fullName evidence="7">Ribonuclease P protein component 3</fullName>
        <shortName evidence="7">RNase P component 3</shortName>
        <ecNumber evidence="7">3.1.26.5</ecNumber>
    </recommendedName>
    <alternativeName>
        <fullName evidence="7">Rpp30</fullName>
    </alternativeName>
</protein>
<sequence length="227" mass="25829">MKRAYIDLNIHVRPDGEDEIELMVEKLSEFGFSGCVILNHSDMWYSSPDLEPPPGFSIYQGVEIRASSPRELVRLIGKFRPMVDLLAVHGGDEVIDRLALGDPRVDLLSHPGRMNHIMMRLGSKKGVALELNLFDIIHGRGKRRTRSLFMMRENVRLARKYRMQVVVTSGASSIYDIRAPREIISLSKLLGMNQEEAKDALSVTPRHLLDKRARGHRRGAISFETER</sequence>
<dbReference type="Gene3D" id="3.20.20.140">
    <property type="entry name" value="Metal-dependent hydrolases"/>
    <property type="match status" value="1"/>
</dbReference>
<comment type="subunit">
    <text evidence="7">Consists of a catalytic RNA component and at least 4-5 protein subunits.</text>
</comment>
<dbReference type="EMBL" id="DRIE01000047">
    <property type="protein sequence ID" value="HEC56805.1"/>
    <property type="molecule type" value="Genomic_DNA"/>
</dbReference>
<dbReference type="SUPFAM" id="SSF89550">
    <property type="entry name" value="PHP domain-like"/>
    <property type="match status" value="1"/>
</dbReference>
<dbReference type="GO" id="GO:0005737">
    <property type="term" value="C:cytoplasm"/>
    <property type="evidence" value="ECO:0007669"/>
    <property type="project" value="UniProtKB-SubCell"/>
</dbReference>
<reference evidence="10 11" key="1">
    <citation type="submission" date="2016-05" db="EMBL/GenBank/DDBJ databases">
        <title>Microbial consortia oxidize butane by reversing methanogenesis.</title>
        <authorList>
            <person name="Laso-Perez R."/>
            <person name="Richter M."/>
            <person name="Wegener G."/>
            <person name="Musat F."/>
        </authorList>
    </citation>
    <scope>NUCLEOTIDE SEQUENCE [LARGE SCALE GENOMIC DNA]</scope>
    <source>
        <strain evidence="10">BOX1</strain>
    </source>
</reference>
<dbReference type="Proteomes" id="UP000885936">
    <property type="component" value="Unassembled WGS sequence"/>
</dbReference>
<evidence type="ECO:0000313" key="11">
    <source>
        <dbReference type="Proteomes" id="UP000185779"/>
    </source>
</evidence>
<evidence type="ECO:0000313" key="9">
    <source>
        <dbReference type="EMBL" id="HEC56805.1"/>
    </source>
</evidence>
<evidence type="ECO:0000256" key="3">
    <source>
        <dbReference type="ARBA" id="ARBA00022694"/>
    </source>
</evidence>
<dbReference type="EMBL" id="LYOR01000001">
    <property type="protein sequence ID" value="OFV66757.1"/>
    <property type="molecule type" value="Genomic_DNA"/>
</dbReference>
<dbReference type="AlphaFoldDB" id="A0A1F2P5Y1"/>